<keyword evidence="3" id="KW-1185">Reference proteome</keyword>
<dbReference type="InterPro" id="IPR016181">
    <property type="entry name" value="Acyl_CoA_acyltransferase"/>
</dbReference>
<dbReference type="Gene3D" id="3.40.630.30">
    <property type="match status" value="1"/>
</dbReference>
<dbReference type="EMBL" id="CP061538">
    <property type="protein sequence ID" value="QNV39355.1"/>
    <property type="molecule type" value="Genomic_DNA"/>
</dbReference>
<dbReference type="PROSITE" id="PS51186">
    <property type="entry name" value="GNAT"/>
    <property type="match status" value="1"/>
</dbReference>
<proteinExistence type="predicted"/>
<dbReference type="AlphaFoldDB" id="A0A7H2BI59"/>
<evidence type="ECO:0000313" key="3">
    <source>
        <dbReference type="Proteomes" id="UP000516421"/>
    </source>
</evidence>
<protein>
    <submittedName>
        <fullName evidence="2">GNAT family N-acetyltransferase</fullName>
    </submittedName>
</protein>
<dbReference type="InterPro" id="IPR000182">
    <property type="entry name" value="GNAT_dom"/>
</dbReference>
<accession>A0A7H2BI59</accession>
<evidence type="ECO:0000259" key="1">
    <source>
        <dbReference type="PROSITE" id="PS51186"/>
    </source>
</evidence>
<feature type="domain" description="N-acetyltransferase" evidence="1">
    <location>
        <begin position="241"/>
        <end position="376"/>
    </location>
</feature>
<gene>
    <name evidence="2" type="ORF">IDM48_08095</name>
</gene>
<sequence>MFSFLQRSSRDALIRPLTMEDRADLEAMINTDPVAFLYAAEHLDLFGLPASSAMPALRTSAGFMGIFEPTSDETTAPVANAGLEPEQHRRQSGLSLSPRIKQIADIFLSPISQARPSSSELEDDGEEPLRSAAPISHVLVGAFWLGSNCVPLVIPDAYRAQVATVIARSSRTVASIFGAQQDVLGLWELLAPKMGKALSIRENQPLLYLPLDVSLERLAVQSLYRPDLEAPQVVAGGARWARTSDRQSLLKASVAMFTEEVGYDPMSRDPVGYARRVDEFIRTGRSVVATNDDGVVVFKADLGLAHADVCQIQGVWLHPAYRGFGLSEPLLAQAFQLIRPRFPHISLYVNDFNTRARKLYAALGMSEENTFATILF</sequence>
<evidence type="ECO:0000313" key="2">
    <source>
        <dbReference type="EMBL" id="QNV39355.1"/>
    </source>
</evidence>
<dbReference type="Proteomes" id="UP000516421">
    <property type="component" value="Chromosome"/>
</dbReference>
<dbReference type="KEGG" id="rama:IDM48_08095"/>
<name>A0A7H2BI59_9MICC</name>
<dbReference type="InterPro" id="IPR025289">
    <property type="entry name" value="DUF4081"/>
</dbReference>
<dbReference type="Pfam" id="PF13312">
    <property type="entry name" value="DUF4081"/>
    <property type="match status" value="1"/>
</dbReference>
<dbReference type="Pfam" id="PF00583">
    <property type="entry name" value="Acetyltransf_1"/>
    <property type="match status" value="1"/>
</dbReference>
<dbReference type="RefSeq" id="WP_151146474.1">
    <property type="nucleotide sequence ID" value="NZ_CP061538.1"/>
</dbReference>
<dbReference type="GO" id="GO:0016747">
    <property type="term" value="F:acyltransferase activity, transferring groups other than amino-acyl groups"/>
    <property type="evidence" value="ECO:0007669"/>
    <property type="project" value="InterPro"/>
</dbReference>
<organism evidence="2 3">
    <name type="scientific">Rothia amarae</name>
    <dbReference type="NCBI Taxonomy" id="169480"/>
    <lineage>
        <taxon>Bacteria</taxon>
        <taxon>Bacillati</taxon>
        <taxon>Actinomycetota</taxon>
        <taxon>Actinomycetes</taxon>
        <taxon>Micrococcales</taxon>
        <taxon>Micrococcaceae</taxon>
        <taxon>Rothia</taxon>
    </lineage>
</organism>
<keyword evidence="2" id="KW-0808">Transferase</keyword>
<dbReference type="SUPFAM" id="SSF55729">
    <property type="entry name" value="Acyl-CoA N-acyltransferases (Nat)"/>
    <property type="match status" value="1"/>
</dbReference>
<reference evidence="2 3" key="1">
    <citation type="submission" date="2020-09" db="EMBL/GenBank/DDBJ databases">
        <title>Investigation of environmental microbe.</title>
        <authorList>
            <person name="Ou Y."/>
            <person name="Kang Q."/>
        </authorList>
    </citation>
    <scope>NUCLEOTIDE SEQUENCE [LARGE SCALE GENOMIC DNA]</scope>
    <source>
        <strain evidence="2 3">KJZ-9</strain>
    </source>
</reference>